<dbReference type="Proteomes" id="UP000481153">
    <property type="component" value="Unassembled WGS sequence"/>
</dbReference>
<proteinExistence type="predicted"/>
<accession>A0A6G0W9Z5</accession>
<comment type="caution">
    <text evidence="1">The sequence shown here is derived from an EMBL/GenBank/DDBJ whole genome shotgun (WGS) entry which is preliminary data.</text>
</comment>
<dbReference type="AlphaFoldDB" id="A0A6G0W9Z5"/>
<organism evidence="1 2">
    <name type="scientific">Aphanomyces euteiches</name>
    <dbReference type="NCBI Taxonomy" id="100861"/>
    <lineage>
        <taxon>Eukaryota</taxon>
        <taxon>Sar</taxon>
        <taxon>Stramenopiles</taxon>
        <taxon>Oomycota</taxon>
        <taxon>Saprolegniomycetes</taxon>
        <taxon>Saprolegniales</taxon>
        <taxon>Verrucalvaceae</taxon>
        <taxon>Aphanomyces</taxon>
    </lineage>
</organism>
<reference evidence="1 2" key="1">
    <citation type="submission" date="2019-07" db="EMBL/GenBank/DDBJ databases">
        <title>Genomics analysis of Aphanomyces spp. identifies a new class of oomycete effector associated with host adaptation.</title>
        <authorList>
            <person name="Gaulin E."/>
        </authorList>
    </citation>
    <scope>NUCLEOTIDE SEQUENCE [LARGE SCALE GENOMIC DNA]</scope>
    <source>
        <strain evidence="1 2">ATCC 201684</strain>
    </source>
</reference>
<dbReference type="EMBL" id="VJMJ01000318">
    <property type="protein sequence ID" value="KAF0723015.1"/>
    <property type="molecule type" value="Genomic_DNA"/>
</dbReference>
<protein>
    <submittedName>
        <fullName evidence="1">Uncharacterized protein</fullName>
    </submittedName>
</protein>
<name>A0A6G0W9Z5_9STRA</name>
<evidence type="ECO:0000313" key="1">
    <source>
        <dbReference type="EMBL" id="KAF0723015.1"/>
    </source>
</evidence>
<evidence type="ECO:0000313" key="2">
    <source>
        <dbReference type="Proteomes" id="UP000481153"/>
    </source>
</evidence>
<gene>
    <name evidence="1" type="ORF">Ae201684_017979</name>
</gene>
<sequence>MWKRLIPTKLPLSVPPSVMNCRPSHAWSSRSRSWSQDRRTCGRPDAVASGIVTTFRGTQAAVLTRHRARVRRRNENRIDQNQLESPVLATHFFTLASPLASPLINLMS</sequence>
<keyword evidence="2" id="KW-1185">Reference proteome</keyword>